<evidence type="ECO:0000256" key="4">
    <source>
        <dbReference type="ARBA" id="ARBA00022692"/>
    </source>
</evidence>
<evidence type="ECO:0000256" key="12">
    <source>
        <dbReference type="SAM" id="Phobius"/>
    </source>
</evidence>
<evidence type="ECO:0000256" key="3">
    <source>
        <dbReference type="ARBA" id="ARBA00022538"/>
    </source>
</evidence>
<keyword evidence="7" id="KW-0630">Potassium</keyword>
<feature type="transmembrane region" description="Helical" evidence="12">
    <location>
        <begin position="188"/>
        <end position="205"/>
    </location>
</feature>
<evidence type="ECO:0000256" key="6">
    <source>
        <dbReference type="ARBA" id="ARBA00022882"/>
    </source>
</evidence>
<dbReference type="Pfam" id="PF00520">
    <property type="entry name" value="Ion_trans"/>
    <property type="match status" value="1"/>
</dbReference>
<keyword evidence="15" id="KW-1185">Reference proteome</keyword>
<evidence type="ECO:0000259" key="13">
    <source>
        <dbReference type="Pfam" id="PF00520"/>
    </source>
</evidence>
<evidence type="ECO:0000313" key="15">
    <source>
        <dbReference type="Proteomes" id="UP001060919"/>
    </source>
</evidence>
<dbReference type="RefSeq" id="WP_264788792.1">
    <property type="nucleotide sequence ID" value="NZ_AP026867.1"/>
</dbReference>
<keyword evidence="11" id="KW-0407">Ion channel</keyword>
<dbReference type="SUPFAM" id="SSF81324">
    <property type="entry name" value="Voltage-gated potassium channels"/>
    <property type="match status" value="1"/>
</dbReference>
<organism evidence="14 15">
    <name type="scientific">Aureispira anguillae</name>
    <dbReference type="NCBI Taxonomy" id="2864201"/>
    <lineage>
        <taxon>Bacteria</taxon>
        <taxon>Pseudomonadati</taxon>
        <taxon>Bacteroidota</taxon>
        <taxon>Saprospiria</taxon>
        <taxon>Saprospirales</taxon>
        <taxon>Saprospiraceae</taxon>
        <taxon>Aureispira</taxon>
    </lineage>
</organism>
<evidence type="ECO:0000256" key="9">
    <source>
        <dbReference type="ARBA" id="ARBA00023065"/>
    </source>
</evidence>
<evidence type="ECO:0000256" key="2">
    <source>
        <dbReference type="ARBA" id="ARBA00022448"/>
    </source>
</evidence>
<dbReference type="PRINTS" id="PR00169">
    <property type="entry name" value="KCHANNEL"/>
</dbReference>
<keyword evidence="10 12" id="KW-0472">Membrane</keyword>
<evidence type="ECO:0000256" key="7">
    <source>
        <dbReference type="ARBA" id="ARBA00022958"/>
    </source>
</evidence>
<name>A0A916DVG1_9BACT</name>
<dbReference type="GO" id="GO:0005249">
    <property type="term" value="F:voltage-gated potassium channel activity"/>
    <property type="evidence" value="ECO:0007669"/>
    <property type="project" value="InterPro"/>
</dbReference>
<evidence type="ECO:0000256" key="10">
    <source>
        <dbReference type="ARBA" id="ARBA00023136"/>
    </source>
</evidence>
<dbReference type="AlphaFoldDB" id="A0A916DVG1"/>
<dbReference type="PANTHER" id="PTHR11537">
    <property type="entry name" value="VOLTAGE-GATED POTASSIUM CHANNEL"/>
    <property type="match status" value="1"/>
</dbReference>
<sequence length="274" mass="30647">MKKNFAPWRHRLHEIIFEADTKLGKLFDVTLLILIIISIVLVMLQSVADINQIYGSWFEIAEWIITVYFTIEYILRLSCVYRPSKYAFSFFGIIDLLSILPSYLELIFGMTSYFAAVRAMRLIRVFRIFKLAKFLDESNSLMAALRASQAKITVFLTFILMMVVVIGSVMYFVEGGQDSGFTSIPRSIYWAIVTLTTVGYGDIAPTTSVGQLLAAIVMIMGYGVLAVPTGIVSAELVNTDSNSNHTPSTQVCKECLSEGHDADALFCKYCGENL</sequence>
<evidence type="ECO:0000256" key="8">
    <source>
        <dbReference type="ARBA" id="ARBA00022989"/>
    </source>
</evidence>
<dbReference type="InterPro" id="IPR005821">
    <property type="entry name" value="Ion_trans_dom"/>
</dbReference>
<dbReference type="GO" id="GO:0008076">
    <property type="term" value="C:voltage-gated potassium channel complex"/>
    <property type="evidence" value="ECO:0007669"/>
    <property type="project" value="InterPro"/>
</dbReference>
<evidence type="ECO:0000256" key="1">
    <source>
        <dbReference type="ARBA" id="ARBA00004141"/>
    </source>
</evidence>
<dbReference type="Gene3D" id="1.20.120.350">
    <property type="entry name" value="Voltage-gated potassium channels. Chain C"/>
    <property type="match status" value="1"/>
</dbReference>
<keyword evidence="3" id="KW-0633">Potassium transport</keyword>
<keyword evidence="5" id="KW-0631">Potassium channel</keyword>
<feature type="transmembrane region" description="Helical" evidence="12">
    <location>
        <begin position="86"/>
        <end position="104"/>
    </location>
</feature>
<keyword evidence="9" id="KW-0406">Ion transport</keyword>
<dbReference type="InterPro" id="IPR027359">
    <property type="entry name" value="Volt_channel_dom_sf"/>
</dbReference>
<feature type="domain" description="Ion transport" evidence="13">
    <location>
        <begin position="25"/>
        <end position="241"/>
    </location>
</feature>
<protein>
    <submittedName>
        <fullName evidence="14">Ion transporter</fullName>
    </submittedName>
</protein>
<comment type="subcellular location">
    <subcellularLocation>
        <location evidence="1">Membrane</location>
        <topology evidence="1">Multi-pass membrane protein</topology>
    </subcellularLocation>
</comment>
<evidence type="ECO:0000256" key="11">
    <source>
        <dbReference type="ARBA" id="ARBA00023303"/>
    </source>
</evidence>
<feature type="transmembrane region" description="Helical" evidence="12">
    <location>
        <begin position="212"/>
        <end position="234"/>
    </location>
</feature>
<keyword evidence="8 12" id="KW-1133">Transmembrane helix</keyword>
<dbReference type="InterPro" id="IPR028325">
    <property type="entry name" value="VG_K_chnl"/>
</dbReference>
<gene>
    <name evidence="14" type="ORF">AsAng_0042640</name>
</gene>
<proteinExistence type="predicted"/>
<keyword evidence="4 12" id="KW-0812">Transmembrane</keyword>
<keyword evidence="2" id="KW-0813">Transport</keyword>
<dbReference type="Gene3D" id="1.10.287.70">
    <property type="match status" value="1"/>
</dbReference>
<evidence type="ECO:0000313" key="14">
    <source>
        <dbReference type="EMBL" id="BDS13525.1"/>
    </source>
</evidence>
<keyword evidence="6" id="KW-0851">Voltage-gated channel</keyword>
<dbReference type="GO" id="GO:0001508">
    <property type="term" value="P:action potential"/>
    <property type="evidence" value="ECO:0007669"/>
    <property type="project" value="TreeGrafter"/>
</dbReference>
<feature type="transmembrane region" description="Helical" evidence="12">
    <location>
        <begin position="150"/>
        <end position="173"/>
    </location>
</feature>
<dbReference type="EMBL" id="AP026867">
    <property type="protein sequence ID" value="BDS13525.1"/>
    <property type="molecule type" value="Genomic_DNA"/>
</dbReference>
<feature type="transmembrane region" description="Helical" evidence="12">
    <location>
        <begin position="26"/>
        <end position="48"/>
    </location>
</feature>
<dbReference type="KEGG" id="aup:AsAng_0042640"/>
<dbReference type="Proteomes" id="UP001060919">
    <property type="component" value="Chromosome"/>
</dbReference>
<accession>A0A916DVG1</accession>
<dbReference type="PANTHER" id="PTHR11537:SF254">
    <property type="entry name" value="POTASSIUM VOLTAGE-GATED CHANNEL PROTEIN SHAB"/>
    <property type="match status" value="1"/>
</dbReference>
<feature type="transmembrane region" description="Helical" evidence="12">
    <location>
        <begin position="54"/>
        <end position="74"/>
    </location>
</feature>
<evidence type="ECO:0000256" key="5">
    <source>
        <dbReference type="ARBA" id="ARBA00022826"/>
    </source>
</evidence>
<reference evidence="14" key="1">
    <citation type="submission" date="2022-09" db="EMBL/GenBank/DDBJ databases">
        <title>Aureispira anguillicida sp. nov., isolated from Leptocephalus of Japanese eel Anguilla japonica.</title>
        <authorList>
            <person name="Yuasa K."/>
            <person name="Mekata T."/>
            <person name="Ikunari K."/>
        </authorList>
    </citation>
    <scope>NUCLEOTIDE SEQUENCE</scope>
    <source>
        <strain evidence="14">EL160426</strain>
    </source>
</reference>